<dbReference type="Pfam" id="PF01487">
    <property type="entry name" value="DHquinase_I"/>
    <property type="match status" value="2"/>
</dbReference>
<keyword evidence="3 5" id="KW-0456">Lyase</keyword>
<dbReference type="InterPro" id="IPR013785">
    <property type="entry name" value="Aldolase_TIM"/>
</dbReference>
<evidence type="ECO:0000256" key="3">
    <source>
        <dbReference type="ARBA" id="ARBA00023239"/>
    </source>
</evidence>
<dbReference type="InterPro" id="IPR001381">
    <property type="entry name" value="DHquinase_I"/>
</dbReference>
<dbReference type="Gene3D" id="3.20.20.70">
    <property type="entry name" value="Aldolase class I"/>
    <property type="match status" value="2"/>
</dbReference>
<dbReference type="EMBL" id="CP102290">
    <property type="protein sequence ID" value="UWP58970.1"/>
    <property type="molecule type" value="Genomic_DNA"/>
</dbReference>
<dbReference type="SUPFAM" id="SSF51569">
    <property type="entry name" value="Aldolase"/>
    <property type="match status" value="2"/>
</dbReference>
<dbReference type="PANTHER" id="PTHR43699">
    <property type="entry name" value="3-DEHYDROQUINATE DEHYDRATASE"/>
    <property type="match status" value="1"/>
</dbReference>
<keyword evidence="6" id="KW-1185">Reference proteome</keyword>
<evidence type="ECO:0000256" key="2">
    <source>
        <dbReference type="ARBA" id="ARBA00012060"/>
    </source>
</evidence>
<proteinExistence type="predicted"/>
<sequence>MILTKKTVRVKNAVVGGSDYTRFIAIAPSSAEDMRCQMKEAAALGEAGIEIQVGNLANISDALVVLKECKDDMAGQAVILNLDTTGCDAAASDDEKLKAAEEAAKAGIVDIIGAEAFASETYVAAMKKITVESGVKLMLSYINFDGIASEDEIIHTAKAAETKGADMVYLAYMTKNDPDVIVLGYAAKKIAADNLISVPACIFPMGEVGFQTRILSERCGNNFGFYHLAEPESGLFESYAQYQAMHEIYGGCEKIQSKVQFNMGEKHVMGGKRFIRCFMLKERTKNDILEAARNVARYNPEMVEWRVDYCLPMDSSKFTEDYWKNTLKEIKEILPDVPMLMTFRVKKEGGKTWYPDALRLKMACALVGTGLVEYCDCEIDNDIDYINTLKDACVKSDTKFVVSQHKWTETPGNEEIAATFRECVEKGADLPKFYLMATNYDDAVRTSVVTKKLREEELDMPIIICAMGDTGLITRTLGGCMGADFEFIDVTGIKGGEEEDVRYVDQLAEIFEY</sequence>
<dbReference type="InterPro" id="IPR050146">
    <property type="entry name" value="Type-I_3-dehydroquinase"/>
</dbReference>
<dbReference type="RefSeq" id="WP_169579902.1">
    <property type="nucleotide sequence ID" value="NZ_CABLBR010000001.1"/>
</dbReference>
<dbReference type="PANTHER" id="PTHR43699:SF1">
    <property type="entry name" value="3-DEHYDROQUINATE DEHYDRATASE"/>
    <property type="match status" value="1"/>
</dbReference>
<comment type="catalytic activity">
    <reaction evidence="1">
        <text>3-dehydroquinate = 3-dehydroshikimate + H2O</text>
        <dbReference type="Rhea" id="RHEA:21096"/>
        <dbReference type="ChEBI" id="CHEBI:15377"/>
        <dbReference type="ChEBI" id="CHEBI:16630"/>
        <dbReference type="ChEBI" id="CHEBI:32364"/>
        <dbReference type="EC" id="4.2.1.10"/>
    </reaction>
</comment>
<organism evidence="5 6">
    <name type="scientific">Ruminococcus gauvreauii</name>
    <dbReference type="NCBI Taxonomy" id="438033"/>
    <lineage>
        <taxon>Bacteria</taxon>
        <taxon>Bacillati</taxon>
        <taxon>Bacillota</taxon>
        <taxon>Clostridia</taxon>
        <taxon>Eubacteriales</taxon>
        <taxon>Oscillospiraceae</taxon>
        <taxon>Ruminococcus</taxon>
    </lineage>
</organism>
<evidence type="ECO:0000313" key="5">
    <source>
        <dbReference type="EMBL" id="UWP58970.1"/>
    </source>
</evidence>
<gene>
    <name evidence="5" type="ORF">NQ502_16600</name>
</gene>
<protein>
    <recommendedName>
        <fullName evidence="2">3-dehydroquinate dehydratase</fullName>
        <ecNumber evidence="2">4.2.1.10</ecNumber>
    </recommendedName>
</protein>
<dbReference type="EC" id="4.2.1.10" evidence="2"/>
<evidence type="ECO:0000313" key="6">
    <source>
        <dbReference type="Proteomes" id="UP001060164"/>
    </source>
</evidence>
<evidence type="ECO:0000256" key="4">
    <source>
        <dbReference type="ARBA" id="ARBA00023270"/>
    </source>
</evidence>
<dbReference type="Proteomes" id="UP001060164">
    <property type="component" value="Chromosome"/>
</dbReference>
<evidence type="ECO:0000256" key="1">
    <source>
        <dbReference type="ARBA" id="ARBA00001864"/>
    </source>
</evidence>
<dbReference type="GO" id="GO:0003855">
    <property type="term" value="F:3-dehydroquinate dehydratase activity"/>
    <property type="evidence" value="ECO:0007669"/>
    <property type="project" value="UniProtKB-EC"/>
</dbReference>
<dbReference type="CDD" id="cd00502">
    <property type="entry name" value="DHQase_I"/>
    <property type="match status" value="1"/>
</dbReference>
<keyword evidence="4" id="KW-0704">Schiff base</keyword>
<reference evidence="5" key="1">
    <citation type="journal article" date="2022" name="Cell">
        <title>Design, construction, and in vivo augmentation of a complex gut microbiome.</title>
        <authorList>
            <person name="Cheng A.G."/>
            <person name="Ho P.Y."/>
            <person name="Aranda-Diaz A."/>
            <person name="Jain S."/>
            <person name="Yu F.B."/>
            <person name="Meng X."/>
            <person name="Wang M."/>
            <person name="Iakiviak M."/>
            <person name="Nagashima K."/>
            <person name="Zhao A."/>
            <person name="Murugkar P."/>
            <person name="Patil A."/>
            <person name="Atabakhsh K."/>
            <person name="Weakley A."/>
            <person name="Yan J."/>
            <person name="Brumbaugh A.R."/>
            <person name="Higginbottom S."/>
            <person name="Dimas A."/>
            <person name="Shiver A.L."/>
            <person name="Deutschbauer A."/>
            <person name="Neff N."/>
            <person name="Sonnenburg J.L."/>
            <person name="Huang K.C."/>
            <person name="Fischbach M.A."/>
        </authorList>
    </citation>
    <scope>NUCLEOTIDE SEQUENCE</scope>
    <source>
        <strain evidence="5">DSM 19829</strain>
    </source>
</reference>
<accession>A0ABY5VGF1</accession>
<name>A0ABY5VGF1_9FIRM</name>